<dbReference type="Pfam" id="PF05973">
    <property type="entry name" value="Gp49"/>
    <property type="match status" value="1"/>
</dbReference>
<sequence length="143" mass="16295">MILRNVTKASGPWNIRALCDDRKECQLLRFLAELPAQYQGSQRSLLALLKSIADGSRSPHDLPDDKCHLIDRNHGIWEFIVGKIRVLWFYDKGKIILLSHAFLKTTKKTPPPEISLAISNKNKYEADKKSNEITILPDEQGTK</sequence>
<dbReference type="Proteomes" id="UP001628193">
    <property type="component" value="Unassembled WGS sequence"/>
</dbReference>
<dbReference type="RefSeq" id="WP_420906043.1">
    <property type="nucleotide sequence ID" value="NZ_BAAFGK010000004.1"/>
</dbReference>
<accession>A0ABQ0CBT8</accession>
<proteinExistence type="predicted"/>
<keyword evidence="2" id="KW-1185">Reference proteome</keyword>
<evidence type="ECO:0000313" key="2">
    <source>
        <dbReference type="Proteomes" id="UP001628193"/>
    </source>
</evidence>
<dbReference type="InterPro" id="IPR009241">
    <property type="entry name" value="HigB-like"/>
</dbReference>
<gene>
    <name evidence="1" type="ORF">SIID45300_02717</name>
</gene>
<reference evidence="1 2" key="1">
    <citation type="submission" date="2024-09" db="EMBL/GenBank/DDBJ databases">
        <title>Draft genome sequence of Candidatus Magnetaquicoccaceae bacterium FCR-1.</title>
        <authorList>
            <person name="Shimoshige H."/>
            <person name="Shimamura S."/>
            <person name="Taoka A."/>
            <person name="Kobayashi H."/>
            <person name="Maekawa T."/>
        </authorList>
    </citation>
    <scope>NUCLEOTIDE SEQUENCE [LARGE SCALE GENOMIC DNA]</scope>
    <source>
        <strain evidence="1 2">FCR-1</strain>
    </source>
</reference>
<evidence type="ECO:0008006" key="3">
    <source>
        <dbReference type="Google" id="ProtNLM"/>
    </source>
</evidence>
<dbReference type="EMBL" id="BAAFGK010000004">
    <property type="protein sequence ID" value="GAB0058368.1"/>
    <property type="molecule type" value="Genomic_DNA"/>
</dbReference>
<protein>
    <recommendedName>
        <fullName evidence="3">Type II toxin-antitoxin system RelE/ParE family toxin</fullName>
    </recommendedName>
</protein>
<name>A0ABQ0CBT8_9PROT</name>
<evidence type="ECO:0000313" key="1">
    <source>
        <dbReference type="EMBL" id="GAB0058368.1"/>
    </source>
</evidence>
<comment type="caution">
    <text evidence="1">The sequence shown here is derived from an EMBL/GenBank/DDBJ whole genome shotgun (WGS) entry which is preliminary data.</text>
</comment>
<organism evidence="1 2">
    <name type="scientific">Candidatus Magnetaquiglobus chichijimensis</name>
    <dbReference type="NCBI Taxonomy" id="3141448"/>
    <lineage>
        <taxon>Bacteria</taxon>
        <taxon>Pseudomonadati</taxon>
        <taxon>Pseudomonadota</taxon>
        <taxon>Magnetococcia</taxon>
        <taxon>Magnetococcales</taxon>
        <taxon>Candidatus Magnetaquicoccaceae</taxon>
        <taxon>Candidatus Magnetaquiglobus</taxon>
    </lineage>
</organism>